<dbReference type="EMBL" id="JH598573">
    <property type="status" value="NOT_ANNOTATED_CDS"/>
    <property type="molecule type" value="Genomic_DNA"/>
</dbReference>
<reference evidence="3" key="1">
    <citation type="journal article" date="2010" name="Science">
        <title>Signatures of adaptation to obligate biotrophy in the Hyaloperonospora arabidopsidis genome.</title>
        <authorList>
            <person name="Baxter L."/>
            <person name="Tripathy S."/>
            <person name="Ishaque N."/>
            <person name="Boot N."/>
            <person name="Cabral A."/>
            <person name="Kemen E."/>
            <person name="Thines M."/>
            <person name="Ah-Fong A."/>
            <person name="Anderson R."/>
            <person name="Badejoko W."/>
            <person name="Bittner-Eddy P."/>
            <person name="Boore J.L."/>
            <person name="Chibucos M.C."/>
            <person name="Coates M."/>
            <person name="Dehal P."/>
            <person name="Delehaunty K."/>
            <person name="Dong S."/>
            <person name="Downton P."/>
            <person name="Dumas B."/>
            <person name="Fabro G."/>
            <person name="Fronick C."/>
            <person name="Fuerstenberg S.I."/>
            <person name="Fulton L."/>
            <person name="Gaulin E."/>
            <person name="Govers F."/>
            <person name="Hughes L."/>
            <person name="Humphray S."/>
            <person name="Jiang R.H."/>
            <person name="Judelson H."/>
            <person name="Kamoun S."/>
            <person name="Kyung K."/>
            <person name="Meijer H."/>
            <person name="Minx P."/>
            <person name="Morris P."/>
            <person name="Nelson J."/>
            <person name="Phuntumart V."/>
            <person name="Qutob D."/>
            <person name="Rehmany A."/>
            <person name="Rougon-Cardoso A."/>
            <person name="Ryden P."/>
            <person name="Torto-Alalibo T."/>
            <person name="Studholme D."/>
            <person name="Wang Y."/>
            <person name="Win J."/>
            <person name="Wood J."/>
            <person name="Clifton S.W."/>
            <person name="Rogers J."/>
            <person name="Van den Ackerveken G."/>
            <person name="Jones J.D."/>
            <person name="McDowell J.M."/>
            <person name="Beynon J."/>
            <person name="Tyler B.M."/>
        </authorList>
    </citation>
    <scope>NUCLEOTIDE SEQUENCE [LARGE SCALE GENOMIC DNA]</scope>
    <source>
        <strain evidence="3">Emoy2</strain>
    </source>
</reference>
<dbReference type="VEuPathDB" id="FungiDB:HpaG808692"/>
<dbReference type="HOGENOM" id="CLU_2745489_0_0_1"/>
<name>M4BQK3_HYAAE</name>
<feature type="region of interest" description="Disordered" evidence="1">
    <location>
        <begin position="25"/>
        <end position="48"/>
    </location>
</feature>
<proteinExistence type="predicted"/>
<evidence type="ECO:0000313" key="3">
    <source>
        <dbReference type="Proteomes" id="UP000011713"/>
    </source>
</evidence>
<reference evidence="2" key="2">
    <citation type="submission" date="2015-06" db="UniProtKB">
        <authorList>
            <consortium name="EnsemblProtists"/>
        </authorList>
    </citation>
    <scope>IDENTIFICATION</scope>
    <source>
        <strain evidence="2">Emoy2</strain>
    </source>
</reference>
<protein>
    <submittedName>
        <fullName evidence="2">Uncharacterized protein</fullName>
    </submittedName>
</protein>
<evidence type="ECO:0000313" key="2">
    <source>
        <dbReference type="EnsemblProtists" id="HpaP808692"/>
    </source>
</evidence>
<dbReference type="InParanoid" id="M4BQK3"/>
<sequence length="71" mass="8063">MMCTDLCSCDTDVRRPHFPDCAFGHQRPSDEDLQRAGPPAPLPWVKSPPYRRTQVKRGEAFLPLRALREAA</sequence>
<dbReference type="Proteomes" id="UP000011713">
    <property type="component" value="Unassembled WGS sequence"/>
</dbReference>
<organism evidence="2 3">
    <name type="scientific">Hyaloperonospora arabidopsidis (strain Emoy2)</name>
    <name type="common">Downy mildew agent</name>
    <name type="synonym">Peronospora arabidopsidis</name>
    <dbReference type="NCBI Taxonomy" id="559515"/>
    <lineage>
        <taxon>Eukaryota</taxon>
        <taxon>Sar</taxon>
        <taxon>Stramenopiles</taxon>
        <taxon>Oomycota</taxon>
        <taxon>Peronosporomycetes</taxon>
        <taxon>Peronosporales</taxon>
        <taxon>Peronosporaceae</taxon>
        <taxon>Hyaloperonospora</taxon>
    </lineage>
</organism>
<dbReference type="AlphaFoldDB" id="M4BQK3"/>
<evidence type="ECO:0000256" key="1">
    <source>
        <dbReference type="SAM" id="MobiDB-lite"/>
    </source>
</evidence>
<accession>M4BQK3</accession>
<dbReference type="EnsemblProtists" id="HpaT808692">
    <property type="protein sequence ID" value="HpaP808692"/>
    <property type="gene ID" value="HpaG808692"/>
</dbReference>
<keyword evidence="3" id="KW-1185">Reference proteome</keyword>